<dbReference type="InterPro" id="IPR052532">
    <property type="entry name" value="SUA5_domain"/>
</dbReference>
<keyword evidence="3" id="KW-1185">Reference proteome</keyword>
<dbReference type="AlphaFoldDB" id="A0A975T800"/>
<dbReference type="PANTHER" id="PTHR42828">
    <property type="entry name" value="DHBP SYNTHASE RIBB-LIKE ALPHA/BETA DOMAIN-CONTAINING PROTEIN"/>
    <property type="match status" value="1"/>
</dbReference>
<dbReference type="PANTHER" id="PTHR42828:SF3">
    <property type="entry name" value="THREONYLCARBAMOYL-AMP SYNTHASE"/>
    <property type="match status" value="1"/>
</dbReference>
<gene>
    <name evidence="2" type="ORF">B6N60_01770</name>
</gene>
<evidence type="ECO:0000259" key="1">
    <source>
        <dbReference type="PROSITE" id="PS51163"/>
    </source>
</evidence>
<dbReference type="Proteomes" id="UP000683511">
    <property type="component" value="Chromosome"/>
</dbReference>
<dbReference type="SUPFAM" id="SSF55821">
    <property type="entry name" value="YrdC/RibB"/>
    <property type="match status" value="1"/>
</dbReference>
<proteinExistence type="predicted"/>
<dbReference type="KEGG" id="rsin:B6N60_01770"/>
<feature type="domain" description="YrdC-like" evidence="1">
    <location>
        <begin position="83"/>
        <end position="283"/>
    </location>
</feature>
<name>A0A975T800_9NOST</name>
<dbReference type="PROSITE" id="PS51163">
    <property type="entry name" value="YRDC"/>
    <property type="match status" value="1"/>
</dbReference>
<dbReference type="InterPro" id="IPR017945">
    <property type="entry name" value="DHBP_synth_RibB-like_a/b_dom"/>
</dbReference>
<evidence type="ECO:0000313" key="2">
    <source>
        <dbReference type="EMBL" id="QXE23081.1"/>
    </source>
</evidence>
<dbReference type="InterPro" id="IPR006070">
    <property type="entry name" value="Sua5-like_dom"/>
</dbReference>
<dbReference type="GO" id="GO:0003725">
    <property type="term" value="F:double-stranded RNA binding"/>
    <property type="evidence" value="ECO:0007669"/>
    <property type="project" value="InterPro"/>
</dbReference>
<organism evidence="2 3">
    <name type="scientific">Richelia sinica FACHB-800</name>
    <dbReference type="NCBI Taxonomy" id="1357546"/>
    <lineage>
        <taxon>Bacteria</taxon>
        <taxon>Bacillati</taxon>
        <taxon>Cyanobacteriota</taxon>
        <taxon>Cyanophyceae</taxon>
        <taxon>Nostocales</taxon>
        <taxon>Nostocaceae</taxon>
        <taxon>Richelia</taxon>
    </lineage>
</organism>
<dbReference type="EMBL" id="CP021056">
    <property type="protein sequence ID" value="QXE23081.1"/>
    <property type="molecule type" value="Genomic_DNA"/>
</dbReference>
<reference evidence="2" key="1">
    <citation type="submission" date="2017-04" db="EMBL/GenBank/DDBJ databases">
        <title>Genome deletions in a multicellular cyanobacterial endosymbiont for morphological adaptation in marine diatoms.</title>
        <authorList>
            <person name="Wang Y."/>
            <person name="Gao H."/>
            <person name="Li R."/>
            <person name="Xu X."/>
        </authorList>
    </citation>
    <scope>NUCLEOTIDE SEQUENCE</scope>
    <source>
        <strain evidence="2">FACHB 800</strain>
    </source>
</reference>
<dbReference type="NCBIfam" id="TIGR00057">
    <property type="entry name" value="L-threonylcarbamoyladenylate synthase"/>
    <property type="match status" value="1"/>
</dbReference>
<dbReference type="Gene3D" id="3.90.870.10">
    <property type="entry name" value="DHBP synthase"/>
    <property type="match status" value="1"/>
</dbReference>
<sequence length="291" mass="32481">MSQAGFGEPLRSWSLTQKKQWCSLSHEQLTKPPGVIVLFSSPITNYPLPIPLLLFSCQCQNPISTSASFMAKIFPIHPDNPQNRRIEEIKLALLNGAIMLYPTDTVYAIGCDLNAKSAVEKVRHIKQLANDKPLTFLCPSLSNVSTYAFVSDTAYRIMKRLIPGPYTFLLPATKLVPRLVQNPKRKTTGIRVPNHPVCLALLEALGNPIISTSAHVPTNDYDIDDEEIDDKYKQQILSQVELFDRLDKVVDIIIDTGEEPTDEVSTILDLTTDEPLITRRGLGWEAVAAWV</sequence>
<evidence type="ECO:0000313" key="3">
    <source>
        <dbReference type="Proteomes" id="UP000683511"/>
    </source>
</evidence>
<accession>A0A975T800</accession>
<protein>
    <submittedName>
        <fullName evidence="2">Sua5/YciO/YrdC/YwlC family protein</fullName>
    </submittedName>
</protein>
<dbReference type="Pfam" id="PF01300">
    <property type="entry name" value="Sua5_yciO_yrdC"/>
    <property type="match status" value="1"/>
</dbReference>